<proteinExistence type="predicted"/>
<evidence type="ECO:0000313" key="1">
    <source>
        <dbReference type="EMBL" id="MBP5857941.1"/>
    </source>
</evidence>
<evidence type="ECO:0000313" key="2">
    <source>
        <dbReference type="Proteomes" id="UP000672602"/>
    </source>
</evidence>
<comment type="caution">
    <text evidence="1">The sequence shown here is derived from an EMBL/GenBank/DDBJ whole genome shotgun (WGS) entry which is preliminary data.</text>
</comment>
<dbReference type="Proteomes" id="UP000672602">
    <property type="component" value="Unassembled WGS sequence"/>
</dbReference>
<name>A0A8J7V1M4_9PROT</name>
<gene>
    <name evidence="1" type="ORF">KAJ83_13055</name>
</gene>
<dbReference type="RefSeq" id="WP_210682535.1">
    <property type="nucleotide sequence ID" value="NZ_JAGMWN010000006.1"/>
</dbReference>
<sequence>MSEKIESILLNNIPPILRLVAGKIDASGELMVRNALFAMAGELSSEQTIAISEEDGPARIEGLVRAQKAVTDKLGALPNDKQETPAAQQLALCGEALGEIKESFLLAIEEGLTAKVNVRRLADALREDDGEEEDAEDAAG</sequence>
<dbReference type="EMBL" id="JAGMWN010000006">
    <property type="protein sequence ID" value="MBP5857941.1"/>
    <property type="molecule type" value="Genomic_DNA"/>
</dbReference>
<organism evidence="1 2">
    <name type="scientific">Marivibrio halodurans</name>
    <dbReference type="NCBI Taxonomy" id="2039722"/>
    <lineage>
        <taxon>Bacteria</taxon>
        <taxon>Pseudomonadati</taxon>
        <taxon>Pseudomonadota</taxon>
        <taxon>Alphaproteobacteria</taxon>
        <taxon>Rhodospirillales</taxon>
        <taxon>Rhodospirillaceae</taxon>
        <taxon>Marivibrio</taxon>
    </lineage>
</organism>
<reference evidence="1" key="1">
    <citation type="submission" date="2021-04" db="EMBL/GenBank/DDBJ databases">
        <authorList>
            <person name="Zhang D.-C."/>
        </authorList>
    </citation>
    <scope>NUCLEOTIDE SEQUENCE</scope>
    <source>
        <strain evidence="1">CGMCC 1.15697</strain>
    </source>
</reference>
<accession>A0A8J7V1M4</accession>
<dbReference type="AlphaFoldDB" id="A0A8J7V1M4"/>
<keyword evidence="2" id="KW-1185">Reference proteome</keyword>
<protein>
    <submittedName>
        <fullName evidence="1">Uncharacterized protein</fullName>
    </submittedName>
</protein>